<name>A0ABR3A556_9AGAR</name>
<evidence type="ECO:0000313" key="2">
    <source>
        <dbReference type="Proteomes" id="UP001437256"/>
    </source>
</evidence>
<evidence type="ECO:0000313" key="1">
    <source>
        <dbReference type="EMBL" id="KAL0067662.1"/>
    </source>
</evidence>
<organism evidence="1 2">
    <name type="scientific">Marasmius tenuissimus</name>
    <dbReference type="NCBI Taxonomy" id="585030"/>
    <lineage>
        <taxon>Eukaryota</taxon>
        <taxon>Fungi</taxon>
        <taxon>Dikarya</taxon>
        <taxon>Basidiomycota</taxon>
        <taxon>Agaricomycotina</taxon>
        <taxon>Agaricomycetes</taxon>
        <taxon>Agaricomycetidae</taxon>
        <taxon>Agaricales</taxon>
        <taxon>Marasmiineae</taxon>
        <taxon>Marasmiaceae</taxon>
        <taxon>Marasmius</taxon>
    </lineage>
</organism>
<dbReference type="EMBL" id="JBBXMP010000024">
    <property type="protein sequence ID" value="KAL0067662.1"/>
    <property type="molecule type" value="Genomic_DNA"/>
</dbReference>
<evidence type="ECO:0008006" key="3">
    <source>
        <dbReference type="Google" id="ProtNLM"/>
    </source>
</evidence>
<proteinExistence type="predicted"/>
<accession>A0ABR3A556</accession>
<sequence>MAGVSLALSKTSPYLPPELVALILRSCGAREQAVLCRTTKGFQAVVQRPLYETIQLGSPRQAESFSQTILKTNKNLPTLVKHLKIVIISTFNTKYDSKSFVALLNLLLLRLQGLQSLRIFIELADKSYLHRALSNCTFPKLHTFQFGQTGEHNAIGVLQFLERHPSLKHLTLDTDECTHAIADHPEISGDAIVLGELHSYSGPLNFLKFFAKNASSLSSVFVKLKIRAGIDPPTIPADQIAALENIREMGRGVSLAFETSVYLSRVLQWTTAALPKLQSLSFYCKNGEGLRLRGGLGVSQDAIELNTSLFARFKVIRKFIYHDSLVIKAAKSPLNAAEDAKALGKICSTLTEIAVDGCYFVRKDVEGWALQE</sequence>
<keyword evidence="2" id="KW-1185">Reference proteome</keyword>
<dbReference type="Proteomes" id="UP001437256">
    <property type="component" value="Unassembled WGS sequence"/>
</dbReference>
<comment type="caution">
    <text evidence="1">The sequence shown here is derived from an EMBL/GenBank/DDBJ whole genome shotgun (WGS) entry which is preliminary data.</text>
</comment>
<reference evidence="1 2" key="1">
    <citation type="submission" date="2024-05" db="EMBL/GenBank/DDBJ databases">
        <title>A draft genome resource for the thread blight pathogen Marasmius tenuissimus strain MS-2.</title>
        <authorList>
            <person name="Yulfo-Soto G.E."/>
            <person name="Baruah I.K."/>
            <person name="Amoako-Attah I."/>
            <person name="Bukari Y."/>
            <person name="Meinhardt L.W."/>
            <person name="Bailey B.A."/>
            <person name="Cohen S.P."/>
        </authorList>
    </citation>
    <scope>NUCLEOTIDE SEQUENCE [LARGE SCALE GENOMIC DNA]</scope>
    <source>
        <strain evidence="1 2">MS-2</strain>
    </source>
</reference>
<protein>
    <recommendedName>
        <fullName evidence="3">F-box domain-containing protein</fullName>
    </recommendedName>
</protein>
<gene>
    <name evidence="1" type="ORF">AAF712_005377</name>
</gene>